<dbReference type="InterPro" id="IPR037737">
    <property type="entry name" value="Srf1"/>
</dbReference>
<feature type="transmembrane region" description="Helical" evidence="1">
    <location>
        <begin position="203"/>
        <end position="228"/>
    </location>
</feature>
<evidence type="ECO:0008006" key="4">
    <source>
        <dbReference type="Google" id="ProtNLM"/>
    </source>
</evidence>
<gene>
    <name evidence="2" type="ORF">BT63DRAFT_414342</name>
</gene>
<feature type="transmembrane region" description="Helical" evidence="1">
    <location>
        <begin position="163"/>
        <end position="183"/>
    </location>
</feature>
<name>A0A6A6UB52_9PEZI</name>
<accession>A0A6A6UB52</accession>
<dbReference type="Proteomes" id="UP000799302">
    <property type="component" value="Unassembled WGS sequence"/>
</dbReference>
<organism evidence="2 3">
    <name type="scientific">Microthyrium microscopicum</name>
    <dbReference type="NCBI Taxonomy" id="703497"/>
    <lineage>
        <taxon>Eukaryota</taxon>
        <taxon>Fungi</taxon>
        <taxon>Dikarya</taxon>
        <taxon>Ascomycota</taxon>
        <taxon>Pezizomycotina</taxon>
        <taxon>Dothideomycetes</taxon>
        <taxon>Dothideomycetes incertae sedis</taxon>
        <taxon>Microthyriales</taxon>
        <taxon>Microthyriaceae</taxon>
        <taxon>Microthyrium</taxon>
    </lineage>
</organism>
<keyword evidence="1" id="KW-0472">Membrane</keyword>
<sequence length="258" mass="28863">MREVPFPTPVTPAIARDATALFRTEGPRPRFAKSEEEQALRDEFMDRYFSEAQLNELPDIMAQRDVVEPGMWRRRWKRHILSNPLVPLLLRILILSFILGALSLAVNLHRTASTSTCTRGPDITYLVTIPTLTAFLLLIIAVDEVRAPPIGLRKRMTKFMLTLIDVLFNLLLAAATAIGWSMYIGAHCADEGANAKMHRLARALSSLLTVCSVLWTGMFGITIARLLAHTMGVPGGGSNPVTMRRRGTVRSRRMSVRW</sequence>
<evidence type="ECO:0000313" key="3">
    <source>
        <dbReference type="Proteomes" id="UP000799302"/>
    </source>
</evidence>
<keyword evidence="1" id="KW-1133">Transmembrane helix</keyword>
<evidence type="ECO:0000313" key="2">
    <source>
        <dbReference type="EMBL" id="KAF2668328.1"/>
    </source>
</evidence>
<proteinExistence type="predicted"/>
<dbReference type="AlphaFoldDB" id="A0A6A6UB52"/>
<dbReference type="GO" id="GO:0000324">
    <property type="term" value="C:fungal-type vacuole"/>
    <property type="evidence" value="ECO:0007669"/>
    <property type="project" value="TreeGrafter"/>
</dbReference>
<keyword evidence="1" id="KW-0812">Transmembrane</keyword>
<dbReference type="EMBL" id="MU004236">
    <property type="protein sequence ID" value="KAF2668328.1"/>
    <property type="molecule type" value="Genomic_DNA"/>
</dbReference>
<feature type="transmembrane region" description="Helical" evidence="1">
    <location>
        <begin position="80"/>
        <end position="103"/>
    </location>
</feature>
<dbReference type="PANTHER" id="PTHR36819:SF1">
    <property type="entry name" value="REGULATOR OF PHOSPHOLIPASE D SRF1"/>
    <property type="match status" value="1"/>
</dbReference>
<dbReference type="GO" id="GO:0071944">
    <property type="term" value="C:cell periphery"/>
    <property type="evidence" value="ECO:0007669"/>
    <property type="project" value="TreeGrafter"/>
</dbReference>
<keyword evidence="3" id="KW-1185">Reference proteome</keyword>
<feature type="transmembrane region" description="Helical" evidence="1">
    <location>
        <begin position="123"/>
        <end position="142"/>
    </location>
</feature>
<reference evidence="2" key="1">
    <citation type="journal article" date="2020" name="Stud. Mycol.">
        <title>101 Dothideomycetes genomes: a test case for predicting lifestyles and emergence of pathogens.</title>
        <authorList>
            <person name="Haridas S."/>
            <person name="Albert R."/>
            <person name="Binder M."/>
            <person name="Bloem J."/>
            <person name="Labutti K."/>
            <person name="Salamov A."/>
            <person name="Andreopoulos B."/>
            <person name="Baker S."/>
            <person name="Barry K."/>
            <person name="Bills G."/>
            <person name="Bluhm B."/>
            <person name="Cannon C."/>
            <person name="Castanera R."/>
            <person name="Culley D."/>
            <person name="Daum C."/>
            <person name="Ezra D."/>
            <person name="Gonzalez J."/>
            <person name="Henrissat B."/>
            <person name="Kuo A."/>
            <person name="Liang C."/>
            <person name="Lipzen A."/>
            <person name="Lutzoni F."/>
            <person name="Magnuson J."/>
            <person name="Mondo S."/>
            <person name="Nolan M."/>
            <person name="Ohm R."/>
            <person name="Pangilinan J."/>
            <person name="Park H.-J."/>
            <person name="Ramirez L."/>
            <person name="Alfaro M."/>
            <person name="Sun H."/>
            <person name="Tritt A."/>
            <person name="Yoshinaga Y."/>
            <person name="Zwiers L.-H."/>
            <person name="Turgeon B."/>
            <person name="Goodwin S."/>
            <person name="Spatafora J."/>
            <person name="Crous P."/>
            <person name="Grigoriev I."/>
        </authorList>
    </citation>
    <scope>NUCLEOTIDE SEQUENCE</scope>
    <source>
        <strain evidence="2">CBS 115976</strain>
    </source>
</reference>
<dbReference type="PANTHER" id="PTHR36819">
    <property type="entry name" value="REGULATOR OF PHOSPHOLIPASE D SRF1"/>
    <property type="match status" value="1"/>
</dbReference>
<evidence type="ECO:0000256" key="1">
    <source>
        <dbReference type="SAM" id="Phobius"/>
    </source>
</evidence>
<protein>
    <recommendedName>
        <fullName evidence="4">MARVEL domain-containing protein</fullName>
    </recommendedName>
</protein>